<dbReference type="EMBL" id="PXVD01000013">
    <property type="protein sequence ID" value="MDJ1371467.1"/>
    <property type="molecule type" value="Genomic_DNA"/>
</dbReference>
<reference evidence="2" key="2">
    <citation type="journal article" date="2022" name="Sci. Rep.">
        <title>In silico prediction of the enzymes involved in the degradation of the herbicide molinate by Gulosibacter molinativorax ON4T.</title>
        <authorList>
            <person name="Lopes A.R."/>
            <person name="Bunin E."/>
            <person name="Viana A.T."/>
            <person name="Froufe H."/>
            <person name="Munoz-Merida A."/>
            <person name="Pinho D."/>
            <person name="Figueiredo J."/>
            <person name="Barroso C."/>
            <person name="Vaz-Moreira I."/>
            <person name="Bellanger X."/>
            <person name="Egas C."/>
            <person name="Nunes O.C."/>
        </authorList>
    </citation>
    <scope>NUCLEOTIDE SEQUENCE</scope>
    <source>
        <strain evidence="2">ON4</strain>
    </source>
</reference>
<proteinExistence type="predicted"/>
<dbReference type="RefSeq" id="WP_026936714.1">
    <property type="nucleotide sequence ID" value="NZ_CP028426.1"/>
</dbReference>
<reference evidence="2" key="1">
    <citation type="submission" date="2018-03" db="EMBL/GenBank/DDBJ databases">
        <authorList>
            <person name="Nunes O.C."/>
            <person name="Lopes A.R."/>
            <person name="Froufe H."/>
            <person name="Munoz-Merida A."/>
            <person name="Barroso C."/>
            <person name="Egas C."/>
        </authorList>
    </citation>
    <scope>NUCLEOTIDE SEQUENCE</scope>
    <source>
        <strain evidence="2">ON4</strain>
    </source>
</reference>
<sequence length="204" mass="22343">MSPSEQLSAEELADLIDWLRQQSHVAFMTDARPADVVAAGLIQLGVEEGTPADRAEQIVFGARDRRARWSRRFAEIDMSGKLLGAFASLEQQGYLARPNLGYSSGEGHDLAVELARRMRERPVGYVFFHTQDAQRLVNGPETLYLRFGAVDYASADNAGKDAEDEAIGQVVMTALRAAGLEPGWNGTAATTIEIPDMAWYSAPR</sequence>
<keyword evidence="3" id="KW-1185">Reference proteome</keyword>
<name>A0ABT7C8G5_9MICO</name>
<accession>A0ABT7C8G5</accession>
<organism evidence="2 3">
    <name type="scientific">Gulosibacter molinativorax</name>
    <dbReference type="NCBI Taxonomy" id="256821"/>
    <lineage>
        <taxon>Bacteria</taxon>
        <taxon>Bacillati</taxon>
        <taxon>Actinomycetota</taxon>
        <taxon>Actinomycetes</taxon>
        <taxon>Micrococcales</taxon>
        <taxon>Microbacteriaceae</taxon>
        <taxon>Gulosibacter</taxon>
    </lineage>
</organism>
<feature type="domain" description="DUF6891" evidence="1">
    <location>
        <begin position="12"/>
        <end position="199"/>
    </location>
</feature>
<dbReference type="InterPro" id="IPR054186">
    <property type="entry name" value="DUF6891"/>
</dbReference>
<gene>
    <name evidence="2" type="ORF">C7K25_08820</name>
</gene>
<evidence type="ECO:0000313" key="3">
    <source>
        <dbReference type="Proteomes" id="UP001170379"/>
    </source>
</evidence>
<evidence type="ECO:0000259" key="1">
    <source>
        <dbReference type="Pfam" id="PF21831"/>
    </source>
</evidence>
<dbReference type="Proteomes" id="UP001170379">
    <property type="component" value="Unassembled WGS sequence"/>
</dbReference>
<comment type="caution">
    <text evidence="2">The sequence shown here is derived from an EMBL/GenBank/DDBJ whole genome shotgun (WGS) entry which is preliminary data.</text>
</comment>
<protein>
    <recommendedName>
        <fullName evidence="1">DUF6891 domain-containing protein</fullName>
    </recommendedName>
</protein>
<evidence type="ECO:0000313" key="2">
    <source>
        <dbReference type="EMBL" id="MDJ1371467.1"/>
    </source>
</evidence>
<dbReference type="Pfam" id="PF21831">
    <property type="entry name" value="DUF6891"/>
    <property type="match status" value="1"/>
</dbReference>